<dbReference type="Pfam" id="PF00531">
    <property type="entry name" value="Death"/>
    <property type="match status" value="1"/>
</dbReference>
<feature type="compositionally biased region" description="Basic and acidic residues" evidence="1">
    <location>
        <begin position="27"/>
        <end position="45"/>
    </location>
</feature>
<protein>
    <submittedName>
        <fullName evidence="3">Death domain-containing protein 1-like</fullName>
    </submittedName>
</protein>
<evidence type="ECO:0000259" key="2">
    <source>
        <dbReference type="PROSITE" id="PS50017"/>
    </source>
</evidence>
<dbReference type="InterPro" id="IPR000488">
    <property type="entry name" value="Death_dom"/>
</dbReference>
<dbReference type="PROSITE" id="PS50017">
    <property type="entry name" value="DEATH_DOMAIN"/>
    <property type="match status" value="1"/>
</dbReference>
<organism evidence="3 4">
    <name type="scientific">Plakobranchus ocellatus</name>
    <dbReference type="NCBI Taxonomy" id="259542"/>
    <lineage>
        <taxon>Eukaryota</taxon>
        <taxon>Metazoa</taxon>
        <taxon>Spiralia</taxon>
        <taxon>Lophotrochozoa</taxon>
        <taxon>Mollusca</taxon>
        <taxon>Gastropoda</taxon>
        <taxon>Heterobranchia</taxon>
        <taxon>Euthyneura</taxon>
        <taxon>Panpulmonata</taxon>
        <taxon>Sacoglossa</taxon>
        <taxon>Placobranchoidea</taxon>
        <taxon>Plakobranchidae</taxon>
        <taxon>Plakobranchus</taxon>
    </lineage>
</organism>
<evidence type="ECO:0000313" key="4">
    <source>
        <dbReference type="Proteomes" id="UP000735302"/>
    </source>
</evidence>
<keyword evidence="4" id="KW-1185">Reference proteome</keyword>
<dbReference type="GO" id="GO:0007165">
    <property type="term" value="P:signal transduction"/>
    <property type="evidence" value="ECO:0007669"/>
    <property type="project" value="InterPro"/>
</dbReference>
<dbReference type="InterPro" id="IPR011029">
    <property type="entry name" value="DEATH-like_dom_sf"/>
</dbReference>
<feature type="region of interest" description="Disordered" evidence="1">
    <location>
        <begin position="1"/>
        <end position="50"/>
    </location>
</feature>
<feature type="compositionally biased region" description="Polar residues" evidence="1">
    <location>
        <begin position="313"/>
        <end position="327"/>
    </location>
</feature>
<dbReference type="EMBL" id="BLXT01000648">
    <property type="protein sequence ID" value="GFN79299.1"/>
    <property type="molecule type" value="Genomic_DNA"/>
</dbReference>
<reference evidence="3 4" key="1">
    <citation type="journal article" date="2021" name="Elife">
        <title>Chloroplast acquisition without the gene transfer in kleptoplastic sea slugs, Plakobranchus ocellatus.</title>
        <authorList>
            <person name="Maeda T."/>
            <person name="Takahashi S."/>
            <person name="Yoshida T."/>
            <person name="Shimamura S."/>
            <person name="Takaki Y."/>
            <person name="Nagai Y."/>
            <person name="Toyoda A."/>
            <person name="Suzuki Y."/>
            <person name="Arimoto A."/>
            <person name="Ishii H."/>
            <person name="Satoh N."/>
            <person name="Nishiyama T."/>
            <person name="Hasebe M."/>
            <person name="Maruyama T."/>
            <person name="Minagawa J."/>
            <person name="Obokata J."/>
            <person name="Shigenobu S."/>
        </authorList>
    </citation>
    <scope>NUCLEOTIDE SEQUENCE [LARGE SCALE GENOMIC DNA]</scope>
</reference>
<dbReference type="Gene3D" id="1.10.533.10">
    <property type="entry name" value="Death Domain, Fas"/>
    <property type="match status" value="1"/>
</dbReference>
<proteinExistence type="predicted"/>
<evidence type="ECO:0000256" key="1">
    <source>
        <dbReference type="SAM" id="MobiDB-lite"/>
    </source>
</evidence>
<feature type="region of interest" description="Disordered" evidence="1">
    <location>
        <begin position="311"/>
        <end position="343"/>
    </location>
</feature>
<feature type="domain" description="Death" evidence="2">
    <location>
        <begin position="222"/>
        <end position="310"/>
    </location>
</feature>
<dbReference type="AlphaFoldDB" id="A0AAV3Y9X1"/>
<sequence length="343" mass="39076">MALARRLKDEKMRQPMKISVQIPTQTQEKDTQKEKQVKEKKRMQDFESTDTAVSVKPTKWYMGEYANSEDDETDRFFFAYQTGKKWRVETDMPIKQVKVDLLSFSLEHPIEKFIVLRTRTSVDEDAALALASGLDDYLSKRFVEAVVRQRRAQMLAHSQSHSQAHEGDDHSSLTPAEHQPPEKEWKRERLCALQINIPKYHIQPNTVPKKAPVAISEKSGTMEDLLTYVSGALGEEWRKVAHYLGVHRARVQAIIRNVHVGERDETEAKYDMLLTWLKGAPKSADKMAILSSALEHSDRIDLAETVKTWGHQGEQNGFRSPSGSARSFRSPAANRGPQTTAVH</sequence>
<dbReference type="Proteomes" id="UP000735302">
    <property type="component" value="Unassembled WGS sequence"/>
</dbReference>
<feature type="compositionally biased region" description="Basic and acidic residues" evidence="1">
    <location>
        <begin position="1"/>
        <end position="13"/>
    </location>
</feature>
<gene>
    <name evidence="3" type="ORF">PoB_000580500</name>
</gene>
<feature type="region of interest" description="Disordered" evidence="1">
    <location>
        <begin position="154"/>
        <end position="185"/>
    </location>
</feature>
<name>A0AAV3Y9X1_9GAST</name>
<accession>A0AAV3Y9X1</accession>
<dbReference type="SUPFAM" id="SSF47986">
    <property type="entry name" value="DEATH domain"/>
    <property type="match status" value="1"/>
</dbReference>
<comment type="caution">
    <text evidence="3">The sequence shown here is derived from an EMBL/GenBank/DDBJ whole genome shotgun (WGS) entry which is preliminary data.</text>
</comment>
<evidence type="ECO:0000313" key="3">
    <source>
        <dbReference type="EMBL" id="GFN79299.1"/>
    </source>
</evidence>